<dbReference type="Proteomes" id="UP000265520">
    <property type="component" value="Unassembled WGS sequence"/>
</dbReference>
<organism evidence="2 3">
    <name type="scientific">Trifolium medium</name>
    <dbReference type="NCBI Taxonomy" id="97028"/>
    <lineage>
        <taxon>Eukaryota</taxon>
        <taxon>Viridiplantae</taxon>
        <taxon>Streptophyta</taxon>
        <taxon>Embryophyta</taxon>
        <taxon>Tracheophyta</taxon>
        <taxon>Spermatophyta</taxon>
        <taxon>Magnoliopsida</taxon>
        <taxon>eudicotyledons</taxon>
        <taxon>Gunneridae</taxon>
        <taxon>Pentapetalae</taxon>
        <taxon>rosids</taxon>
        <taxon>fabids</taxon>
        <taxon>Fabales</taxon>
        <taxon>Fabaceae</taxon>
        <taxon>Papilionoideae</taxon>
        <taxon>50 kb inversion clade</taxon>
        <taxon>NPAAA clade</taxon>
        <taxon>Hologalegina</taxon>
        <taxon>IRL clade</taxon>
        <taxon>Trifolieae</taxon>
        <taxon>Trifolium</taxon>
    </lineage>
</organism>
<dbReference type="AlphaFoldDB" id="A0A392T2X0"/>
<protein>
    <submittedName>
        <fullName evidence="2">Uncharacterized protein</fullName>
    </submittedName>
</protein>
<reference evidence="2 3" key="1">
    <citation type="journal article" date="2018" name="Front. Plant Sci.">
        <title>Red Clover (Trifolium pratense) and Zigzag Clover (T. medium) - A Picture of Genomic Similarities and Differences.</title>
        <authorList>
            <person name="Dluhosova J."/>
            <person name="Istvanek J."/>
            <person name="Nedelnik J."/>
            <person name="Repkova J."/>
        </authorList>
    </citation>
    <scope>NUCLEOTIDE SEQUENCE [LARGE SCALE GENOMIC DNA]</scope>
    <source>
        <strain evidence="3">cv. 10/8</strain>
        <tissue evidence="2">Leaf</tissue>
    </source>
</reference>
<dbReference type="EMBL" id="LXQA010484129">
    <property type="protein sequence ID" value="MCI54727.1"/>
    <property type="molecule type" value="Genomic_DNA"/>
</dbReference>
<proteinExistence type="predicted"/>
<feature type="compositionally biased region" description="Acidic residues" evidence="1">
    <location>
        <begin position="1"/>
        <end position="23"/>
    </location>
</feature>
<comment type="caution">
    <text evidence="2">The sequence shown here is derived from an EMBL/GenBank/DDBJ whole genome shotgun (WGS) entry which is preliminary data.</text>
</comment>
<evidence type="ECO:0000256" key="1">
    <source>
        <dbReference type="SAM" id="MobiDB-lite"/>
    </source>
</evidence>
<name>A0A392T2X0_9FABA</name>
<evidence type="ECO:0000313" key="2">
    <source>
        <dbReference type="EMBL" id="MCI54727.1"/>
    </source>
</evidence>
<accession>A0A392T2X0</accession>
<feature type="region of interest" description="Disordered" evidence="1">
    <location>
        <begin position="1"/>
        <end position="27"/>
    </location>
</feature>
<sequence>NVHTDGDDEDSKSIAYEDDNDESDASKLYFTPDQHKALLALLQKSSSSRSHSVNHITTQLSAKSDILCTIPTISEPNNTFILV</sequence>
<keyword evidence="3" id="KW-1185">Reference proteome</keyword>
<feature type="non-terminal residue" evidence="2">
    <location>
        <position position="1"/>
    </location>
</feature>
<evidence type="ECO:0000313" key="3">
    <source>
        <dbReference type="Proteomes" id="UP000265520"/>
    </source>
</evidence>